<reference evidence="1 2" key="1">
    <citation type="submission" date="2020-04" db="EMBL/GenBank/DDBJ databases">
        <title>Description of novel Gluconacetobacter.</title>
        <authorList>
            <person name="Sombolestani A."/>
        </authorList>
    </citation>
    <scope>NUCLEOTIDE SEQUENCE [LARGE SCALE GENOMIC DNA]</scope>
    <source>
        <strain evidence="1 2">LMG 22058</strain>
    </source>
</reference>
<dbReference type="SUPFAM" id="SSF53756">
    <property type="entry name" value="UDP-Glycosyltransferase/glycogen phosphorylase"/>
    <property type="match status" value="1"/>
</dbReference>
<protein>
    <submittedName>
        <fullName evidence="1">Glycosyltransferase</fullName>
    </submittedName>
</protein>
<proteinExistence type="predicted"/>
<keyword evidence="1" id="KW-0808">Transferase</keyword>
<name>A0A7W4JZB2_9PROT</name>
<dbReference type="RefSeq" id="WP_183008889.1">
    <property type="nucleotide sequence ID" value="NZ_JABEQP010000004.1"/>
</dbReference>
<evidence type="ECO:0000313" key="2">
    <source>
        <dbReference type="Proteomes" id="UP000530320"/>
    </source>
</evidence>
<dbReference type="Proteomes" id="UP000530320">
    <property type="component" value="Unassembled WGS sequence"/>
</dbReference>
<organism evidence="1 2">
    <name type="scientific">Gluconacetobacter dulcium</name>
    <dbReference type="NCBI Taxonomy" id="2729096"/>
    <lineage>
        <taxon>Bacteria</taxon>
        <taxon>Pseudomonadati</taxon>
        <taxon>Pseudomonadota</taxon>
        <taxon>Alphaproteobacteria</taxon>
        <taxon>Acetobacterales</taxon>
        <taxon>Acetobacteraceae</taxon>
        <taxon>Gluconacetobacter</taxon>
    </lineage>
</organism>
<dbReference type="GO" id="GO:0016740">
    <property type="term" value="F:transferase activity"/>
    <property type="evidence" value="ECO:0007669"/>
    <property type="project" value="UniProtKB-KW"/>
</dbReference>
<sequence>MITDKRFFLVTPWPPSKSGVADVAYSQAIFLRNAGVQLTIVTDVEHPTEIEGVDIICVDDLYENKIEKEDIFIHHIGNNYEYHSFMLRAIGDFPGFVVLHDLSYIDLFIGLYLPGAAGAFHKFVEKYYGYDAARNISFMLNNNKLFSRRDIFLQFPFFEPFLEGSKGAVVYSDFGRSLVEERMPQISVIRASMDFADIDRDLFLRKKTSIPNNENKEVKLASFGHLGLFKRPYDIVGALKGLPLDLPWSFSFVGPASPELMRSLKAVMPDEIAARVHFTGAIDDASFEQHLLTTDLAVQLRWPTMGETSAVVRRCLQAGVPLLVTDYGSLSEVPESCLRIPHQAPKDILHCLLFEVVSNQDCRDTLRASALEIMKTFSPTMNVKTFLESIIKLSSQDSARFVPSYIDILNNFHPHPSVMPTSKIRLTDSFVDYISEWDDISDESLGGKISADNIRFENVRGFYIVEDQEAFSFRWTLPEFMLPVYLSPKVTYRIHANFLFNCDVVISGSRVYENISVTEGQKFIDFTIPEDHENNQTISVRMSTSKTIGEIFSNPDGRVIGCQFYFIEILKSSVKSDVLKVPNIVEYHKWDAKSRLFDTPDFFQLETDKTGSFRWLQKKTSLQVLASGRKIRLEFGRGLGDTPIDISVNGIWSRWMSYTHDVTIAEIPIESDRGGLLKIDIVVKSPTLATIPDNRLLGTRLYSLEIL</sequence>
<comment type="caution">
    <text evidence="1">The sequence shown here is derived from an EMBL/GenBank/DDBJ whole genome shotgun (WGS) entry which is preliminary data.</text>
</comment>
<dbReference type="AlphaFoldDB" id="A0A7W4JZB2"/>
<dbReference type="EMBL" id="JABEQP010000004">
    <property type="protein sequence ID" value="MBB2197511.1"/>
    <property type="molecule type" value="Genomic_DNA"/>
</dbReference>
<evidence type="ECO:0000313" key="1">
    <source>
        <dbReference type="EMBL" id="MBB2197511.1"/>
    </source>
</evidence>
<accession>A0A7W4JZB2</accession>
<gene>
    <name evidence="1" type="ORF">HLH44_08580</name>
</gene>
<dbReference type="Gene3D" id="3.40.50.2000">
    <property type="entry name" value="Glycogen Phosphorylase B"/>
    <property type="match status" value="1"/>
</dbReference>